<feature type="domain" description="TMEM62 Ig-like" evidence="3">
    <location>
        <begin position="353"/>
        <end position="467"/>
    </location>
</feature>
<dbReference type="InterPro" id="IPR004843">
    <property type="entry name" value="Calcineurin-like_PHP"/>
</dbReference>
<sequence>MRSSIVTVLLIPLTLFCWLRAYYVYKEANFSLFATENEKPLHVSPLTSGDPVLQRVNNNTLGDSPNNIFYFMQITDLHISKFQKTGGTSHFLHFLATVLSVISSPAFVLVTGDLTDAKDENLITSQQYIDEWVTYQTALQESGVLNRPGFWHDLRGNHDCFNVGSWESEQNMYKTFGVGKQRGFDFMFEKNFGRYRFVGIDACPKAGVARPFNFFGYYETEDMNRLADTLSNASLPSNHTFLLAHYPTATTLYGKTSKGETFDDISKYISVYMCGHLHKLAWGLGNQLQTYQPTHFIELELADMKVNAIYRILAIDHDLVSFTDVALPLHEIPLKVPPSPAPGFSVLPEKLAFPPVILVTNPKDSRYLMKYHEPVHLIKESTHIRFLVWSDHDIKEIEIFLDGKRHHEQVIYKGNSKENKVDRIPLWVSPWNPKQFDDEQEHHIIVKARDIIGQEGESKVIFRVDGERSAMRGGISEFLIGLDWVLVIRTVYILGYLFITLNMLFTKLYLEFHPRHPLLISLHNSPKTFVQSYFRRTFLLISQPMFFYTLYFYLLSSITLPWFRGDMIPSAAEEGNDGTGVFWLFGIQLNSNSQWLPIFDTWRYALEDQLFLSVGVVIIWFMIITGERKWKRRFPILILGFALWLWRGSSLINLAKQYGNLAIWTNLQTLWWAFWGWYGFLRGA</sequence>
<feature type="transmembrane region" description="Helical" evidence="1">
    <location>
        <begin position="610"/>
        <end position="627"/>
    </location>
</feature>
<accession>A0A9N9H8F4</accession>
<comment type="caution">
    <text evidence="4">The sequence shown here is derived from an EMBL/GenBank/DDBJ whole genome shotgun (WGS) entry which is preliminary data.</text>
</comment>
<dbReference type="InterPro" id="IPR056229">
    <property type="entry name" value="Ig_TMM62"/>
</dbReference>
<evidence type="ECO:0000313" key="5">
    <source>
        <dbReference type="Proteomes" id="UP000789375"/>
    </source>
</evidence>
<feature type="domain" description="Calcineurin-like phosphoesterase" evidence="2">
    <location>
        <begin position="71"/>
        <end position="279"/>
    </location>
</feature>
<organism evidence="4 5">
    <name type="scientific">Funneliformis mosseae</name>
    <name type="common">Endomycorrhizal fungus</name>
    <name type="synonym">Glomus mosseae</name>
    <dbReference type="NCBI Taxonomy" id="27381"/>
    <lineage>
        <taxon>Eukaryota</taxon>
        <taxon>Fungi</taxon>
        <taxon>Fungi incertae sedis</taxon>
        <taxon>Mucoromycota</taxon>
        <taxon>Glomeromycotina</taxon>
        <taxon>Glomeromycetes</taxon>
        <taxon>Glomerales</taxon>
        <taxon>Glomeraceae</taxon>
        <taxon>Funneliformis</taxon>
    </lineage>
</organism>
<feature type="transmembrane region" description="Helical" evidence="1">
    <location>
        <begin position="484"/>
        <end position="505"/>
    </location>
</feature>
<dbReference type="GO" id="GO:0016787">
    <property type="term" value="F:hydrolase activity"/>
    <property type="evidence" value="ECO:0007669"/>
    <property type="project" value="InterPro"/>
</dbReference>
<dbReference type="InterPro" id="IPR029052">
    <property type="entry name" value="Metallo-depent_PP-like"/>
</dbReference>
<reference evidence="4" key="1">
    <citation type="submission" date="2021-06" db="EMBL/GenBank/DDBJ databases">
        <authorList>
            <person name="Kallberg Y."/>
            <person name="Tangrot J."/>
            <person name="Rosling A."/>
        </authorList>
    </citation>
    <scope>NUCLEOTIDE SEQUENCE</scope>
    <source>
        <strain evidence="4">87-6 pot B 2015</strain>
    </source>
</reference>
<feature type="transmembrane region" description="Helical" evidence="1">
    <location>
        <begin position="661"/>
        <end position="681"/>
    </location>
</feature>
<dbReference type="PANTHER" id="PTHR14795">
    <property type="entry name" value="HELICASE RELATED"/>
    <property type="match status" value="1"/>
</dbReference>
<dbReference type="AlphaFoldDB" id="A0A9N9H8F4"/>
<dbReference type="Pfam" id="PF00149">
    <property type="entry name" value="Metallophos"/>
    <property type="match status" value="1"/>
</dbReference>
<keyword evidence="1" id="KW-0472">Membrane</keyword>
<name>A0A9N9H8F4_FUNMO</name>
<dbReference type="PANTHER" id="PTHR14795:SF0">
    <property type="entry name" value="TRANSMEMBRANE PROTEIN 62"/>
    <property type="match status" value="1"/>
</dbReference>
<gene>
    <name evidence="4" type="ORF">FMOSSE_LOCUS12212</name>
</gene>
<evidence type="ECO:0000259" key="2">
    <source>
        <dbReference type="Pfam" id="PF00149"/>
    </source>
</evidence>
<evidence type="ECO:0000259" key="3">
    <source>
        <dbReference type="Pfam" id="PF24384"/>
    </source>
</evidence>
<keyword evidence="5" id="KW-1185">Reference proteome</keyword>
<proteinExistence type="predicted"/>
<evidence type="ECO:0000313" key="4">
    <source>
        <dbReference type="EMBL" id="CAG8666851.1"/>
    </source>
</evidence>
<dbReference type="SUPFAM" id="SSF56300">
    <property type="entry name" value="Metallo-dependent phosphatases"/>
    <property type="match status" value="1"/>
</dbReference>
<dbReference type="Pfam" id="PF24384">
    <property type="entry name" value="Ig_TMM62"/>
    <property type="match status" value="1"/>
</dbReference>
<keyword evidence="1" id="KW-0812">Transmembrane</keyword>
<feature type="transmembrane region" description="Helical" evidence="1">
    <location>
        <begin position="634"/>
        <end position="655"/>
    </location>
</feature>
<evidence type="ECO:0000256" key="1">
    <source>
        <dbReference type="SAM" id="Phobius"/>
    </source>
</evidence>
<protein>
    <submittedName>
        <fullName evidence="4">5748_t:CDS:1</fullName>
    </submittedName>
</protein>
<dbReference type="EMBL" id="CAJVPP010005555">
    <property type="protein sequence ID" value="CAG8666851.1"/>
    <property type="molecule type" value="Genomic_DNA"/>
</dbReference>
<feature type="transmembrane region" description="Helical" evidence="1">
    <location>
        <begin position="545"/>
        <end position="563"/>
    </location>
</feature>
<keyword evidence="1" id="KW-1133">Transmembrane helix</keyword>
<dbReference type="Gene3D" id="3.60.21.10">
    <property type="match status" value="1"/>
</dbReference>
<dbReference type="Proteomes" id="UP000789375">
    <property type="component" value="Unassembled WGS sequence"/>
</dbReference>